<sequence length="38" mass="4438">MTREPVAKRRLEIVFQPQRWLTHGIKDPLNLNPAVIIS</sequence>
<accession>C0QFC0</accession>
<evidence type="ECO:0000313" key="1">
    <source>
        <dbReference type="EMBL" id="ACN13316.1"/>
    </source>
</evidence>
<evidence type="ECO:0000313" key="2">
    <source>
        <dbReference type="Proteomes" id="UP000000442"/>
    </source>
</evidence>
<dbReference type="STRING" id="177437.HRM2_01940"/>
<proteinExistence type="predicted"/>
<dbReference type="EMBL" id="CP001087">
    <property type="protein sequence ID" value="ACN13316.1"/>
    <property type="molecule type" value="Genomic_DNA"/>
</dbReference>
<dbReference type="KEGG" id="dat:HRM2_01940"/>
<organism evidence="1 2">
    <name type="scientific">Desulforapulum autotrophicum (strain ATCC 43914 / DSM 3382 / VKM B-1955 / HRM2)</name>
    <name type="common">Desulfobacterium autotrophicum</name>
    <dbReference type="NCBI Taxonomy" id="177437"/>
    <lineage>
        <taxon>Bacteria</taxon>
        <taxon>Pseudomonadati</taxon>
        <taxon>Thermodesulfobacteriota</taxon>
        <taxon>Desulfobacteria</taxon>
        <taxon>Desulfobacterales</taxon>
        <taxon>Desulfobacteraceae</taxon>
        <taxon>Desulforapulum</taxon>
    </lineage>
</organism>
<dbReference type="AlphaFoldDB" id="C0QFC0"/>
<gene>
    <name evidence="1" type="ordered locus">HRM2_01940</name>
</gene>
<dbReference type="Proteomes" id="UP000000442">
    <property type="component" value="Chromosome"/>
</dbReference>
<keyword evidence="2" id="KW-1185">Reference proteome</keyword>
<protein>
    <submittedName>
        <fullName evidence="1">Uncharacterized protein</fullName>
    </submittedName>
</protein>
<dbReference type="HOGENOM" id="CLU_3327158_0_0_7"/>
<reference evidence="1 2" key="1">
    <citation type="journal article" date="2009" name="Environ. Microbiol.">
        <title>Genome sequence of Desulfobacterium autotrophicum HRM2, a marine sulfate reducer oxidizing organic carbon completely to carbon dioxide.</title>
        <authorList>
            <person name="Strittmatter A.W."/>
            <person name="Liesegang H."/>
            <person name="Rabus R."/>
            <person name="Decker I."/>
            <person name="Amann J."/>
            <person name="Andres S."/>
            <person name="Henne A."/>
            <person name="Fricke W.F."/>
            <person name="Martinez-Arias R."/>
            <person name="Bartels D."/>
            <person name="Goesmann A."/>
            <person name="Krause L."/>
            <person name="Puehler A."/>
            <person name="Klenk H.P."/>
            <person name="Richter M."/>
            <person name="Schuler M."/>
            <person name="Gloeckner F.O."/>
            <person name="Meyerdierks A."/>
            <person name="Gottschalk G."/>
            <person name="Amann R."/>
        </authorList>
    </citation>
    <scope>NUCLEOTIDE SEQUENCE [LARGE SCALE GENOMIC DNA]</scope>
    <source>
        <strain evidence="2">ATCC 43914 / DSM 3382 / HRM2</strain>
    </source>
</reference>
<name>C0QFC0_DESAH</name>